<evidence type="ECO:0000259" key="5">
    <source>
        <dbReference type="PROSITE" id="PS50013"/>
    </source>
</evidence>
<keyword evidence="6" id="KW-1185">Reference proteome</keyword>
<feature type="compositionally biased region" description="Basic and acidic residues" evidence="4">
    <location>
        <begin position="423"/>
        <end position="433"/>
    </location>
</feature>
<dbReference type="InterPro" id="IPR051219">
    <property type="entry name" value="Heterochromatin_chromo-domain"/>
</dbReference>
<evidence type="ECO:0000313" key="8">
    <source>
        <dbReference type="RefSeq" id="XP_034242444.1"/>
    </source>
</evidence>
<dbReference type="AlphaFoldDB" id="A0A6P8ZNJ1"/>
<sequence length="1177" mass="125860">MEEEGIDPSSVNRNPKVIKAAQEEISCMDVLVCGKCHVVFHFIEEFQEHKEKNECGSPVFKANLSEPKPQVWAFLLWKSSQAKPTGDGDQVSSWKLYQKWCKMPDNIREAWISAGKAIQVSTTLASAKMQEVKSPLAKGPVMQKPGIIRKVIKGKPLATTPTIQGSMEKLAEKEEDIKTDDAKMEDAASKPENGNNEVEATELNIKEEQVSEAELAFEDEDEEEEERIRRLEAGESIEEIDKTVQRQRQQSLHTTVLKKKTDGETKITPLLKANTESEEEYVVERIVSRRYNIRKKAYEYFLKWEGYSDQQNTWEPAENLADCKHLLDNFERNLAKQKQLQAQGKDPMKKGPSGLPSGPKMITADISATSTPKPEGSPARGRPVRSSKKKALDQVKAWCGSMSTKKADEDGLREGSDLSDFEDGARKAKRSSESEDMSQYDGLSADELPVKRRKKEDEEFLSVRRGPGRPRKILKLNGDSPVKSDSANQELAKSFLGEFISGLDGNSGKGPIVLGKKPDGTAMSPSQQPVLVANSKGVVKVDPRTMPNISSGVYIMSTKPGPNGGSGLIKIDSPNVKVVTGVGQKQGGIMAVKDAKVDADAGERTSPIKTTVLGKKLQPISSASASPMTPMKLMPKLVSPQMKGGLIKVNPSPRTATPSAGGLAGVSGPRPLISPSIRPGLVRSAVASGPRPAIVPPSPRMPTVLGGARGGIRPVRPKQALTVAGGRVVSSSSPLGSGVKSGIRPIEAMLGTGAHTPTSSATSSNVTLQPKPVLGKKEDVASLSKKESASLLVNSGLKTKTEPLRGGMRGRGRGRGGHVVSAAPVRSLEDKTKSQSNEALNSELTDDRSDESDSESDCGLQDDFPTGEMPPLEPASPERPLTLCPLTGNILARAEGEKTPPPTPPPEPVPSPQPAPPPSNTVLLEEESLEGGEQTLIKVEMSPGGTTGTVIGDEGTTLLRTSSGLTVKRMTGGSPGRSGTLLSTVTQVADTSQMQEMSLPTRKLFTEDGQEISGIVPETEMVTIQGPDGVVYQVQGQLEDGTQTLLVQGEDGEQRCVYVTTNQEGEDGSTVLTLDSAYADAVAQLDSNQVSILGDGSQLLVQNEDGTTTLGDTHLMSVMEGGDRDDPQAQIVAQVVQAGEAPPGGGPRNVVLLLPDGNLMVTEVDEEQYAALELEKT</sequence>
<dbReference type="KEGG" id="tpal:117645971"/>
<comment type="subcellular location">
    <subcellularLocation>
        <location evidence="1">Nucleus</location>
    </subcellularLocation>
</comment>
<keyword evidence="2" id="KW-0539">Nucleus</keyword>
<dbReference type="OrthoDB" id="1918685at2759"/>
<dbReference type="SUPFAM" id="SSF54160">
    <property type="entry name" value="Chromo domain-like"/>
    <property type="match status" value="1"/>
</dbReference>
<dbReference type="SMART" id="SM00298">
    <property type="entry name" value="CHROMO"/>
    <property type="match status" value="1"/>
</dbReference>
<protein>
    <submittedName>
        <fullName evidence="7 8">Uncharacterized protein LOC117645971 isoform X1</fullName>
    </submittedName>
</protein>
<dbReference type="PROSITE" id="PS50013">
    <property type="entry name" value="CHROMO_2"/>
    <property type="match status" value="1"/>
</dbReference>
<feature type="coiled-coil region" evidence="3">
    <location>
        <begin position="170"/>
        <end position="223"/>
    </location>
</feature>
<gene>
    <name evidence="7 8 9 10" type="primary">LOC117645971</name>
</gene>
<evidence type="ECO:0000313" key="7">
    <source>
        <dbReference type="RefSeq" id="XP_034242443.1"/>
    </source>
</evidence>
<dbReference type="Proteomes" id="UP000515158">
    <property type="component" value="Unplaced"/>
</dbReference>
<keyword evidence="3" id="KW-0175">Coiled coil</keyword>
<dbReference type="Gene3D" id="2.40.50.40">
    <property type="match status" value="1"/>
</dbReference>
<feature type="compositionally biased region" description="Basic and acidic residues" evidence="4">
    <location>
        <begin position="775"/>
        <end position="788"/>
    </location>
</feature>
<dbReference type="GeneID" id="117645971"/>
<accession>A0A6P8ZNJ1</accession>
<evidence type="ECO:0000256" key="4">
    <source>
        <dbReference type="SAM" id="MobiDB-lite"/>
    </source>
</evidence>
<dbReference type="GO" id="GO:0005634">
    <property type="term" value="C:nucleus"/>
    <property type="evidence" value="ECO:0007669"/>
    <property type="project" value="UniProtKB-SubCell"/>
</dbReference>
<dbReference type="InterPro" id="IPR016197">
    <property type="entry name" value="Chromo-like_dom_sf"/>
</dbReference>
<reference evidence="7 8" key="1">
    <citation type="submission" date="2025-04" db="UniProtKB">
        <authorList>
            <consortium name="RefSeq"/>
        </authorList>
    </citation>
    <scope>IDENTIFICATION</scope>
    <source>
        <tissue evidence="7 8">Total insect</tissue>
    </source>
</reference>
<proteinExistence type="predicted"/>
<dbReference type="PRINTS" id="PR00504">
    <property type="entry name" value="CHROMODOMAIN"/>
</dbReference>
<dbReference type="PROSITE" id="PS00598">
    <property type="entry name" value="CHROMO_1"/>
    <property type="match status" value="1"/>
</dbReference>
<feature type="compositionally biased region" description="Polar residues" evidence="4">
    <location>
        <begin position="755"/>
        <end position="768"/>
    </location>
</feature>
<dbReference type="InterPro" id="IPR017984">
    <property type="entry name" value="Chromo_dom_subgr"/>
</dbReference>
<feature type="compositionally biased region" description="Basic and acidic residues" evidence="4">
    <location>
        <begin position="405"/>
        <end position="416"/>
    </location>
</feature>
<dbReference type="GO" id="GO:0005694">
    <property type="term" value="C:chromosome"/>
    <property type="evidence" value="ECO:0007669"/>
    <property type="project" value="UniProtKB-ARBA"/>
</dbReference>
<dbReference type="CTD" id="40508"/>
<evidence type="ECO:0000256" key="2">
    <source>
        <dbReference type="ARBA" id="ARBA00023242"/>
    </source>
</evidence>
<dbReference type="RefSeq" id="XP_034242443.1">
    <property type="nucleotide sequence ID" value="XM_034386552.1"/>
</dbReference>
<dbReference type="PANTHER" id="PTHR22812">
    <property type="entry name" value="CHROMOBOX PROTEIN"/>
    <property type="match status" value="1"/>
</dbReference>
<dbReference type="InterPro" id="IPR023780">
    <property type="entry name" value="Chromo_domain"/>
</dbReference>
<dbReference type="RefSeq" id="XP_034242445.1">
    <property type="nucleotide sequence ID" value="XM_034386554.1"/>
</dbReference>
<dbReference type="CDD" id="cd00024">
    <property type="entry name" value="CD_CSD"/>
    <property type="match status" value="1"/>
</dbReference>
<dbReference type="InterPro" id="IPR000953">
    <property type="entry name" value="Chromo/chromo_shadow_dom"/>
</dbReference>
<evidence type="ECO:0000256" key="1">
    <source>
        <dbReference type="ARBA" id="ARBA00004123"/>
    </source>
</evidence>
<evidence type="ECO:0000313" key="6">
    <source>
        <dbReference type="Proteomes" id="UP000515158"/>
    </source>
</evidence>
<feature type="domain" description="Chromo" evidence="5">
    <location>
        <begin position="281"/>
        <end position="342"/>
    </location>
</feature>
<name>A0A6P8ZNJ1_THRPL</name>
<evidence type="ECO:0000256" key="3">
    <source>
        <dbReference type="SAM" id="Coils"/>
    </source>
</evidence>
<organism evidence="8">
    <name type="scientific">Thrips palmi</name>
    <name type="common">Melon thrips</name>
    <dbReference type="NCBI Taxonomy" id="161013"/>
    <lineage>
        <taxon>Eukaryota</taxon>
        <taxon>Metazoa</taxon>
        <taxon>Ecdysozoa</taxon>
        <taxon>Arthropoda</taxon>
        <taxon>Hexapoda</taxon>
        <taxon>Insecta</taxon>
        <taxon>Pterygota</taxon>
        <taxon>Neoptera</taxon>
        <taxon>Paraneoptera</taxon>
        <taxon>Thysanoptera</taxon>
        <taxon>Terebrantia</taxon>
        <taxon>Thripoidea</taxon>
        <taxon>Thripidae</taxon>
        <taxon>Thrips</taxon>
    </lineage>
</organism>
<dbReference type="RefSeq" id="XP_034242444.1">
    <property type="nucleotide sequence ID" value="XM_034386553.1"/>
</dbReference>
<dbReference type="InterPro" id="IPR023779">
    <property type="entry name" value="Chromodomain_CS"/>
</dbReference>
<evidence type="ECO:0000313" key="9">
    <source>
        <dbReference type="RefSeq" id="XP_034242445.1"/>
    </source>
</evidence>
<feature type="compositionally biased region" description="Pro residues" evidence="4">
    <location>
        <begin position="899"/>
        <end position="919"/>
    </location>
</feature>
<dbReference type="Pfam" id="PF00385">
    <property type="entry name" value="Chromo"/>
    <property type="match status" value="1"/>
</dbReference>
<feature type="region of interest" description="Disordered" evidence="4">
    <location>
        <begin position="338"/>
        <end position="487"/>
    </location>
</feature>
<evidence type="ECO:0000313" key="10">
    <source>
        <dbReference type="RefSeq" id="XP_034242446.1"/>
    </source>
</evidence>
<feature type="region of interest" description="Disordered" evidence="4">
    <location>
        <begin position="752"/>
        <end position="922"/>
    </location>
</feature>
<dbReference type="RefSeq" id="XP_034242446.1">
    <property type="nucleotide sequence ID" value="XM_034386555.1"/>
</dbReference>